<protein>
    <recommendedName>
        <fullName evidence="2">Bacterial EndoU nuclease domain-containing protein</fullName>
    </recommendedName>
</protein>
<dbReference type="InterPro" id="IPR029501">
    <property type="entry name" value="EndoU_bac"/>
</dbReference>
<feature type="domain" description="Bacterial EndoU nuclease" evidence="2">
    <location>
        <begin position="56"/>
        <end position="193"/>
    </location>
</feature>
<evidence type="ECO:0000313" key="3">
    <source>
        <dbReference type="EMBL" id="GCE93209.1"/>
    </source>
</evidence>
<keyword evidence="1" id="KW-0812">Transmembrane</keyword>
<name>A0A5M3T6U4_LIMPL</name>
<dbReference type="RefSeq" id="WP_006617952.1">
    <property type="nucleotide sequence ID" value="NZ_BIMW01000065.1"/>
</dbReference>
<keyword evidence="1" id="KW-1133">Transmembrane helix</keyword>
<organism evidence="3 4">
    <name type="scientific">Limnospira platensis NIES-46</name>
    <dbReference type="NCBI Taxonomy" id="1236695"/>
    <lineage>
        <taxon>Bacteria</taxon>
        <taxon>Bacillati</taxon>
        <taxon>Cyanobacteriota</taxon>
        <taxon>Cyanophyceae</taxon>
        <taxon>Oscillatoriophycideae</taxon>
        <taxon>Oscillatoriales</taxon>
        <taxon>Sirenicapillariaceae</taxon>
        <taxon>Limnospira</taxon>
    </lineage>
</organism>
<feature type="transmembrane region" description="Helical" evidence="1">
    <location>
        <begin position="12"/>
        <end position="31"/>
    </location>
</feature>
<gene>
    <name evidence="3" type="ORF">NIES46_12580</name>
</gene>
<reference evidence="3 4" key="1">
    <citation type="journal article" date="2019" name="J Genomics">
        <title>The Draft Genome of a Hydrogen-producing Cyanobacterium, Arthrospira platensis NIES-46.</title>
        <authorList>
            <person name="Suzuki S."/>
            <person name="Yamaguchi H."/>
            <person name="Kawachi M."/>
        </authorList>
    </citation>
    <scope>NUCLEOTIDE SEQUENCE [LARGE SCALE GENOMIC DNA]</scope>
    <source>
        <strain evidence="3 4">NIES-46</strain>
    </source>
</reference>
<sequence length="197" mass="21227">MTTKNPRRKVAKFINILGLFISTVAVFVFAGCGPGQAVNCSNSSNWVTAYNNRQVNHTHIFCGELNQRGRLVGFHSRPEGRNPATVGGFNITQAPNSQGIYAGEWTYQGSSQQRKFSTMFPDRCSATQVINSIGHAAANTISCPSSAPNWALCGYNSPGDGGDNRFCNANDGSRYIVVGATNNDGKINTGFPLRLSR</sequence>
<comment type="caution">
    <text evidence="3">The sequence shown here is derived from an EMBL/GenBank/DDBJ whole genome shotgun (WGS) entry which is preliminary data.</text>
</comment>
<evidence type="ECO:0000256" key="1">
    <source>
        <dbReference type="SAM" id="Phobius"/>
    </source>
</evidence>
<dbReference type="Proteomes" id="UP000326169">
    <property type="component" value="Unassembled WGS sequence"/>
</dbReference>
<accession>A0A5M3T6U4</accession>
<dbReference type="PROSITE" id="PS51257">
    <property type="entry name" value="PROKAR_LIPOPROTEIN"/>
    <property type="match status" value="1"/>
</dbReference>
<dbReference type="Pfam" id="PF14436">
    <property type="entry name" value="EndoU_bacteria"/>
    <property type="match status" value="1"/>
</dbReference>
<dbReference type="EMBL" id="BIMW01000065">
    <property type="protein sequence ID" value="GCE93209.1"/>
    <property type="molecule type" value="Genomic_DNA"/>
</dbReference>
<keyword evidence="4" id="KW-1185">Reference proteome</keyword>
<keyword evidence="1" id="KW-0472">Membrane</keyword>
<proteinExistence type="predicted"/>
<evidence type="ECO:0000259" key="2">
    <source>
        <dbReference type="Pfam" id="PF14436"/>
    </source>
</evidence>
<evidence type="ECO:0000313" key="4">
    <source>
        <dbReference type="Proteomes" id="UP000326169"/>
    </source>
</evidence>
<dbReference type="GeneID" id="301682154"/>